<gene>
    <name evidence="1" type="ORF">E2C01_076596</name>
</gene>
<comment type="caution">
    <text evidence="1">The sequence shown here is derived from an EMBL/GenBank/DDBJ whole genome shotgun (WGS) entry which is preliminary data.</text>
</comment>
<proteinExistence type="predicted"/>
<evidence type="ECO:0000313" key="2">
    <source>
        <dbReference type="Proteomes" id="UP000324222"/>
    </source>
</evidence>
<accession>A0A5B7INZ4</accession>
<keyword evidence="2" id="KW-1185">Reference proteome</keyword>
<protein>
    <submittedName>
        <fullName evidence="1">Uncharacterized protein</fullName>
    </submittedName>
</protein>
<dbReference type="EMBL" id="VSRR010058511">
    <property type="protein sequence ID" value="MPC81954.1"/>
    <property type="molecule type" value="Genomic_DNA"/>
</dbReference>
<organism evidence="1 2">
    <name type="scientific">Portunus trituberculatus</name>
    <name type="common">Swimming crab</name>
    <name type="synonym">Neptunus trituberculatus</name>
    <dbReference type="NCBI Taxonomy" id="210409"/>
    <lineage>
        <taxon>Eukaryota</taxon>
        <taxon>Metazoa</taxon>
        <taxon>Ecdysozoa</taxon>
        <taxon>Arthropoda</taxon>
        <taxon>Crustacea</taxon>
        <taxon>Multicrustacea</taxon>
        <taxon>Malacostraca</taxon>
        <taxon>Eumalacostraca</taxon>
        <taxon>Eucarida</taxon>
        <taxon>Decapoda</taxon>
        <taxon>Pleocyemata</taxon>
        <taxon>Brachyura</taxon>
        <taxon>Eubrachyura</taxon>
        <taxon>Portunoidea</taxon>
        <taxon>Portunidae</taxon>
        <taxon>Portuninae</taxon>
        <taxon>Portunus</taxon>
    </lineage>
</organism>
<reference evidence="1 2" key="1">
    <citation type="submission" date="2019-05" db="EMBL/GenBank/DDBJ databases">
        <title>Another draft genome of Portunus trituberculatus and its Hox gene families provides insights of decapod evolution.</title>
        <authorList>
            <person name="Jeong J.-H."/>
            <person name="Song I."/>
            <person name="Kim S."/>
            <person name="Choi T."/>
            <person name="Kim D."/>
            <person name="Ryu S."/>
            <person name="Kim W."/>
        </authorList>
    </citation>
    <scope>NUCLEOTIDE SEQUENCE [LARGE SCALE GENOMIC DNA]</scope>
    <source>
        <tissue evidence="1">Muscle</tissue>
    </source>
</reference>
<dbReference type="Proteomes" id="UP000324222">
    <property type="component" value="Unassembled WGS sequence"/>
</dbReference>
<sequence>MFGLLVSTPGEGMPSTTGSEATEMEMIATPAHITGACASIFTLHMAHSIDVHICFRVLMDLLALNVPPHAILSLLREVHDKIPQDMNENFTAWDHTDGSHT</sequence>
<dbReference type="AlphaFoldDB" id="A0A5B7INZ4"/>
<dbReference type="OrthoDB" id="10064769at2759"/>
<name>A0A5B7INZ4_PORTR</name>
<evidence type="ECO:0000313" key="1">
    <source>
        <dbReference type="EMBL" id="MPC81954.1"/>
    </source>
</evidence>